<dbReference type="Proteomes" id="UP001208570">
    <property type="component" value="Unassembled WGS sequence"/>
</dbReference>
<dbReference type="InterPro" id="IPR050525">
    <property type="entry name" value="ECM_Assembly_Org"/>
</dbReference>
<dbReference type="CDD" id="cd06263">
    <property type="entry name" value="MAM"/>
    <property type="match status" value="1"/>
</dbReference>
<keyword evidence="1" id="KW-0379">Hydroxylation</keyword>
<dbReference type="GO" id="GO:0016020">
    <property type="term" value="C:membrane"/>
    <property type="evidence" value="ECO:0007669"/>
    <property type="project" value="InterPro"/>
</dbReference>
<dbReference type="CDD" id="cd00198">
    <property type="entry name" value="vWFA"/>
    <property type="match status" value="1"/>
</dbReference>
<feature type="domain" description="VWFA" evidence="5">
    <location>
        <begin position="320"/>
        <end position="495"/>
    </location>
</feature>
<evidence type="ECO:0000256" key="3">
    <source>
        <dbReference type="SAM" id="MobiDB-lite"/>
    </source>
</evidence>
<feature type="region of interest" description="Disordered" evidence="3">
    <location>
        <begin position="275"/>
        <end position="305"/>
    </location>
</feature>
<comment type="similarity">
    <text evidence="2">Belongs to the fibril-associated collagens with interrupted helices (FACIT) family.</text>
</comment>
<sequence length="1625" mass="180320">MFPKPSIQRCLGGPSGSGSRLLKVVSMGIENIHSLSAIKDCQRTMKELFFLGFLVLTVAADGNLPQDCILDVGFLLDGSGSVTLSNWIVTLSFVQRFGHNVNFGKEGTRIGVVSFGNRATVNIRLDQFGDVSAFEKAVHNIPYKDQNTNTASGLRALRTKLFTEINGDRPRVPNVAVVLTDGKSTWEANNTIPEATLLKEDGVKIFSIGIGSDINVDELNAIASNPTRPYVYQVESFSDLIVLIGVIVNSTCHLQRDSLAGTLSADTTITTTITTPATTSTTTPTSTTTIPTTTTSTTTTTTPASTTAARRTLGSGTKIDVVFLLDSSGSVTYGDWSLAKEFIKRTVRSMDMTVGHVRVAVIEFSTQAYLRVKLGKFSDYNTLDNEIDGMPHVNQRTNVSGAIRMAYRDVFNVINSRSEAKKVIVLVTDGQSNTDTHLTRYEANAAKLLGIRIFTVGIGKVISIDRLKDLASRPYYYFVKIVNDYGDLLRHWDRVAIGLLSDGYPEENNNPRFEDCPADIVFLVDVAGPDSALVQATVKAISDAMANVDRSQFRIWLATTANSGSGIIGNIIGADLRESLSFLFNRTLYSSGADLNKVQNVGVIVSNENYDDTALLEKLVRELKEKGAVFVVMAIGKATEDRFLETVASEPKESSILKMANSEEMRNIFYGYRGAGSSSRYPLIENTCKMSATLMWSCSFEEMDNCLVEDDREADFTWRVSNKATPSRHTGPDSAYSGQYYTFIEASSPRRYGDRAVMYLPFTAGGTFCLSFYYHMFGFHVGVLDVFVLEDGKEEIILWRMAGQKGRDWLFAEVVLNLHTNDKIGIRGTRGEEFSGDIGLDLLRIRRECILDIGIIMDASKSRTINEWLSIVDYVKTFARRVDFRQSRTRIGIIVYGGNVAVLARLNQFEEVAALENAIDGIDHRFEHRRLEAGLRLIRKKLFTKANGDRHDVPNVVIILSAGTNKWKANTGIVPEATLLKKSGVKIFTIGFGSEINVRELKTIASRPLRDHVLLDDNFLDMKQLVVHTLDVICSLQKVSLQGMVSSEERNITISDNYLKPSVDVALLIDTSHLDTSNKRKLIKTFIKQFARLMHINKSNNRVAVITYSAVPKLSILLGEESSISIFDEDTELINFPNKPANMSAAITLAYRHILSAPNRNNTNDVILIVTGGDGVDSRQMASGVSYQAESYGFRLFVVGIGRAINIVDLLATSSKPHAYYSRILPDYTALLNTTKELAHAVLAKKYPNEMIKANYEDCAANVLVVDTLYPPSSYDIRTMLSNLWIYMKNSERNRVWIDDKQIRSQHLEDALKLAIQTFDKLRNDRNAQDVIIVVSNHNNTEIDLVETEVQQLKEKGIRFLVMAIGDAVQDRIYRIIASEPKEKTLLYIANSDQLQTDLDRYISSGSLRQYPVIVNTCKMSAKTIWFCGFEVAELADCNIEDDMHAEFTWTITNKPTPSHHTGPNSAAYNGDYYAFIEGSKPRKYGDRAMIEKTSYGGCLEITVPPGTLVKRSSIFTGTIGYGIQYSVPKSAYSEDNISSFVRRDFACSSCCHGLNLRRIYPISGSRLTSSDSAGFMMLKDTENISSIICGITSVGFRGMRGRSYASDIALDALRLRRGPCIQDL</sequence>
<dbReference type="Gene3D" id="3.40.50.410">
    <property type="entry name" value="von Willebrand factor, type A domain"/>
    <property type="match status" value="6"/>
</dbReference>
<dbReference type="Gene3D" id="2.60.120.200">
    <property type="match status" value="2"/>
</dbReference>
<dbReference type="SUPFAM" id="SSF53300">
    <property type="entry name" value="vWA-like"/>
    <property type="match status" value="6"/>
</dbReference>
<protein>
    <submittedName>
        <fullName evidence="6">Uncharacterized protein</fullName>
    </submittedName>
</protein>
<name>A0AAD9KFU5_9ANNE</name>
<feature type="domain" description="VWFA" evidence="5">
    <location>
        <begin position="1064"/>
        <end position="1238"/>
    </location>
</feature>
<dbReference type="EMBL" id="JAODUP010000002">
    <property type="protein sequence ID" value="KAK2170566.1"/>
    <property type="molecule type" value="Genomic_DNA"/>
</dbReference>
<dbReference type="CDD" id="cd01450">
    <property type="entry name" value="vWFA_subfamily_ECM"/>
    <property type="match status" value="2"/>
</dbReference>
<proteinExistence type="inferred from homology"/>
<evidence type="ECO:0000313" key="7">
    <source>
        <dbReference type="Proteomes" id="UP001208570"/>
    </source>
</evidence>
<dbReference type="Pfam" id="PF00092">
    <property type="entry name" value="VWA"/>
    <property type="match status" value="5"/>
</dbReference>
<feature type="domain" description="MAM" evidence="4">
    <location>
        <begin position="696"/>
        <end position="851"/>
    </location>
</feature>
<dbReference type="InterPro" id="IPR000998">
    <property type="entry name" value="MAM_dom"/>
</dbReference>
<feature type="domain" description="VWFA" evidence="5">
    <location>
        <begin position="1307"/>
        <end position="1403"/>
    </location>
</feature>
<dbReference type="SMART" id="SM00327">
    <property type="entry name" value="VWA"/>
    <property type="match status" value="4"/>
</dbReference>
<evidence type="ECO:0000259" key="4">
    <source>
        <dbReference type="PROSITE" id="PS50060"/>
    </source>
</evidence>
<dbReference type="PRINTS" id="PR00453">
    <property type="entry name" value="VWFADOMAIN"/>
</dbReference>
<accession>A0AAD9KFU5</accession>
<feature type="domain" description="VWFA" evidence="5">
    <location>
        <begin position="71"/>
        <end position="247"/>
    </location>
</feature>
<evidence type="ECO:0000256" key="1">
    <source>
        <dbReference type="ARBA" id="ARBA00023278"/>
    </source>
</evidence>
<organism evidence="6 7">
    <name type="scientific">Paralvinella palmiformis</name>
    <dbReference type="NCBI Taxonomy" id="53620"/>
    <lineage>
        <taxon>Eukaryota</taxon>
        <taxon>Metazoa</taxon>
        <taxon>Spiralia</taxon>
        <taxon>Lophotrochozoa</taxon>
        <taxon>Annelida</taxon>
        <taxon>Polychaeta</taxon>
        <taxon>Sedentaria</taxon>
        <taxon>Canalipalpata</taxon>
        <taxon>Terebellida</taxon>
        <taxon>Terebelliformia</taxon>
        <taxon>Alvinellidae</taxon>
        <taxon>Paralvinella</taxon>
    </lineage>
</organism>
<evidence type="ECO:0000313" key="6">
    <source>
        <dbReference type="EMBL" id="KAK2170566.1"/>
    </source>
</evidence>
<reference evidence="6" key="1">
    <citation type="journal article" date="2023" name="Mol. Biol. Evol.">
        <title>Third-Generation Sequencing Reveals the Adaptive Role of the Epigenome in Three Deep-Sea Polychaetes.</title>
        <authorList>
            <person name="Perez M."/>
            <person name="Aroh O."/>
            <person name="Sun Y."/>
            <person name="Lan Y."/>
            <person name="Juniper S.K."/>
            <person name="Young C.R."/>
            <person name="Angers B."/>
            <person name="Qian P.Y."/>
        </authorList>
    </citation>
    <scope>NUCLEOTIDE SEQUENCE</scope>
    <source>
        <strain evidence="6">P08H-3</strain>
    </source>
</reference>
<dbReference type="PANTHER" id="PTHR24020">
    <property type="entry name" value="COLLAGEN ALPHA"/>
    <property type="match status" value="1"/>
</dbReference>
<dbReference type="PANTHER" id="PTHR24020:SF84">
    <property type="entry name" value="VWFA DOMAIN-CONTAINING PROTEIN"/>
    <property type="match status" value="1"/>
</dbReference>
<gene>
    <name evidence="6" type="ORF">LSH36_2g14112</name>
</gene>
<keyword evidence="7" id="KW-1185">Reference proteome</keyword>
<dbReference type="InterPro" id="IPR013320">
    <property type="entry name" value="ConA-like_dom_sf"/>
</dbReference>
<evidence type="ECO:0000256" key="2">
    <source>
        <dbReference type="ARBA" id="ARBA00049648"/>
    </source>
</evidence>
<feature type="domain" description="VWFA" evidence="5">
    <location>
        <begin position="852"/>
        <end position="1030"/>
    </location>
</feature>
<feature type="domain" description="VWFA" evidence="5">
    <location>
        <begin position="572"/>
        <end position="672"/>
    </location>
</feature>
<dbReference type="SMART" id="SM00137">
    <property type="entry name" value="MAM"/>
    <property type="match status" value="1"/>
</dbReference>
<dbReference type="InterPro" id="IPR002035">
    <property type="entry name" value="VWF_A"/>
</dbReference>
<dbReference type="SUPFAM" id="SSF49899">
    <property type="entry name" value="Concanavalin A-like lectins/glucanases"/>
    <property type="match status" value="1"/>
</dbReference>
<dbReference type="PROSITE" id="PS50234">
    <property type="entry name" value="VWFA"/>
    <property type="match status" value="6"/>
</dbReference>
<dbReference type="Pfam" id="PF00629">
    <property type="entry name" value="MAM"/>
    <property type="match status" value="1"/>
</dbReference>
<evidence type="ECO:0000259" key="5">
    <source>
        <dbReference type="PROSITE" id="PS50234"/>
    </source>
</evidence>
<dbReference type="InterPro" id="IPR036465">
    <property type="entry name" value="vWFA_dom_sf"/>
</dbReference>
<comment type="caution">
    <text evidence="6">The sequence shown here is derived from an EMBL/GenBank/DDBJ whole genome shotgun (WGS) entry which is preliminary data.</text>
</comment>
<dbReference type="PROSITE" id="PS50060">
    <property type="entry name" value="MAM_2"/>
    <property type="match status" value="1"/>
</dbReference>